<dbReference type="EMBL" id="JAFEUO010000010">
    <property type="protein sequence ID" value="MBM7086484.1"/>
    <property type="molecule type" value="Genomic_DNA"/>
</dbReference>
<dbReference type="RefSeq" id="WP_204961668.1">
    <property type="nucleotide sequence ID" value="NZ_JAFEUO010000010.1"/>
</dbReference>
<evidence type="ECO:0000256" key="1">
    <source>
        <dbReference type="ARBA" id="ARBA00023125"/>
    </source>
</evidence>
<protein>
    <submittedName>
        <fullName evidence="4">TetR/AcrR family transcriptional regulator</fullName>
    </submittedName>
</protein>
<dbReference type="PANTHER" id="PTHR30055:SF146">
    <property type="entry name" value="HTH-TYPE TRANSCRIPTIONAL DUAL REGULATOR CECR"/>
    <property type="match status" value="1"/>
</dbReference>
<evidence type="ECO:0000259" key="3">
    <source>
        <dbReference type="PROSITE" id="PS50977"/>
    </source>
</evidence>
<evidence type="ECO:0000313" key="5">
    <source>
        <dbReference type="Proteomes" id="UP000809587"/>
    </source>
</evidence>
<reference evidence="4 5" key="1">
    <citation type="submission" date="2021-02" db="EMBL/GenBank/DDBJ databases">
        <authorList>
            <person name="Lee D.-H."/>
        </authorList>
    </citation>
    <scope>NUCLEOTIDE SEQUENCE [LARGE SCALE GENOMIC DNA]</scope>
    <source>
        <strain evidence="4 5">MMS20-R2-29</strain>
    </source>
</reference>
<organism evidence="4 5">
    <name type="scientific">Micromonospora humidisoli</name>
    <dbReference type="NCBI Taxonomy" id="2807622"/>
    <lineage>
        <taxon>Bacteria</taxon>
        <taxon>Bacillati</taxon>
        <taxon>Actinomycetota</taxon>
        <taxon>Actinomycetes</taxon>
        <taxon>Micromonosporales</taxon>
        <taxon>Micromonosporaceae</taxon>
        <taxon>Micromonospora</taxon>
    </lineage>
</organism>
<dbReference type="Gene3D" id="1.10.357.10">
    <property type="entry name" value="Tetracycline Repressor, domain 2"/>
    <property type="match status" value="1"/>
</dbReference>
<sequence length="215" mass="23278">MAEVAEREEQRKRVHRGRIDKRKAILDAAFAVFARKGYAQACVNEIAVEAGVAKPTVYNHLTDKVNLFRHAVEAASDALISQNLATIGRLADPGDDIRGTLLAVGSELARLACNEQAQALRRLLYAEAARFPELLDAVPGYGPDRLTEALADRFARLALAGRLRISDPALAAEQFLALITGPLETRSHYGNRSATVQEQQAVTAAAVDTFLLAFG</sequence>
<proteinExistence type="predicted"/>
<dbReference type="Pfam" id="PF00440">
    <property type="entry name" value="TetR_N"/>
    <property type="match status" value="1"/>
</dbReference>
<dbReference type="InterPro" id="IPR036271">
    <property type="entry name" value="Tet_transcr_reg_TetR-rel_C_sf"/>
</dbReference>
<dbReference type="InterPro" id="IPR050109">
    <property type="entry name" value="HTH-type_TetR-like_transc_reg"/>
</dbReference>
<comment type="caution">
    <text evidence="4">The sequence shown here is derived from an EMBL/GenBank/DDBJ whole genome shotgun (WGS) entry which is preliminary data.</text>
</comment>
<feature type="DNA-binding region" description="H-T-H motif" evidence="2">
    <location>
        <begin position="42"/>
        <end position="61"/>
    </location>
</feature>
<feature type="domain" description="HTH tetR-type" evidence="3">
    <location>
        <begin position="19"/>
        <end position="79"/>
    </location>
</feature>
<dbReference type="PANTHER" id="PTHR30055">
    <property type="entry name" value="HTH-TYPE TRANSCRIPTIONAL REGULATOR RUTR"/>
    <property type="match status" value="1"/>
</dbReference>
<evidence type="ECO:0000256" key="2">
    <source>
        <dbReference type="PROSITE-ProRule" id="PRU00335"/>
    </source>
</evidence>
<dbReference type="SUPFAM" id="SSF46689">
    <property type="entry name" value="Homeodomain-like"/>
    <property type="match status" value="1"/>
</dbReference>
<accession>A0ABS2JJC5</accession>
<keyword evidence="1 2" id="KW-0238">DNA-binding</keyword>
<dbReference type="InterPro" id="IPR009057">
    <property type="entry name" value="Homeodomain-like_sf"/>
</dbReference>
<dbReference type="Proteomes" id="UP000809587">
    <property type="component" value="Unassembled WGS sequence"/>
</dbReference>
<keyword evidence="5" id="KW-1185">Reference proteome</keyword>
<dbReference type="InterPro" id="IPR039536">
    <property type="entry name" value="TetR_C_Proteobacteria"/>
</dbReference>
<dbReference type="Pfam" id="PF14246">
    <property type="entry name" value="TetR_C_7"/>
    <property type="match status" value="1"/>
</dbReference>
<evidence type="ECO:0000313" key="4">
    <source>
        <dbReference type="EMBL" id="MBM7086484.1"/>
    </source>
</evidence>
<name>A0ABS2JJC5_9ACTN</name>
<dbReference type="PROSITE" id="PS50977">
    <property type="entry name" value="HTH_TETR_2"/>
    <property type="match status" value="1"/>
</dbReference>
<gene>
    <name evidence="4" type="ORF">JQN84_28545</name>
</gene>
<dbReference type="Gene3D" id="1.10.10.60">
    <property type="entry name" value="Homeodomain-like"/>
    <property type="match status" value="1"/>
</dbReference>
<dbReference type="PRINTS" id="PR00455">
    <property type="entry name" value="HTHTETR"/>
</dbReference>
<dbReference type="SUPFAM" id="SSF48498">
    <property type="entry name" value="Tetracyclin repressor-like, C-terminal domain"/>
    <property type="match status" value="1"/>
</dbReference>
<dbReference type="InterPro" id="IPR001647">
    <property type="entry name" value="HTH_TetR"/>
</dbReference>